<name>A0A931FCS4_9ACTN</name>
<gene>
    <name evidence="2" type="ORF">I2501_12165</name>
</gene>
<dbReference type="Proteomes" id="UP000657385">
    <property type="component" value="Unassembled WGS sequence"/>
</dbReference>
<organism evidence="2 3">
    <name type="scientific">Streptacidiphilus fuscans</name>
    <dbReference type="NCBI Taxonomy" id="2789292"/>
    <lineage>
        <taxon>Bacteria</taxon>
        <taxon>Bacillati</taxon>
        <taxon>Actinomycetota</taxon>
        <taxon>Actinomycetes</taxon>
        <taxon>Kitasatosporales</taxon>
        <taxon>Streptomycetaceae</taxon>
        <taxon>Streptacidiphilus</taxon>
    </lineage>
</organism>
<evidence type="ECO:0000313" key="2">
    <source>
        <dbReference type="EMBL" id="MBF9068778.1"/>
    </source>
</evidence>
<evidence type="ECO:0008006" key="4">
    <source>
        <dbReference type="Google" id="ProtNLM"/>
    </source>
</evidence>
<dbReference type="Gene3D" id="1.25.40.10">
    <property type="entry name" value="Tetratricopeptide repeat domain"/>
    <property type="match status" value="1"/>
</dbReference>
<dbReference type="AlphaFoldDB" id="A0A931FCS4"/>
<sequence>MARREANVRLRALAQEAGWTGAELARAVNRAGAESGVELRYDRTSVAHWMAGTRPPTVVAALVAEALARGLGRRVTLADTGFAPPDSPAAGAPGATGALGVPGTPGAPGTTPDHARAPADTFSQAATLTALDRSRALPYQREFEADPVHTRPYNPADAPPARRVEAAHVRSAQAMLRSFAAVDTSFGGGHSRSALTGYLRCSVAEWLESPAAPKVRRDLLVVASQLASLAGFMCYDVEHQGTAQAYYRTAARLAAEADDACGQAAALRALSMQAHHLGHRPQALELAEAAAVHAPRLPPARAAAVMGQLAVAAAGRGDQRRALDSLARSSDLLSQAESAEDADGSGYHEAAHESHQAHVFAALGDVRAAIGALRRSLQQRPPGERRTRAVTTDRLGTLLLEAGNLEQACASWHDFLDDYPLLHSGRVDRALRSLRGRLRPFRTSVAGRTVLARSEPLMSRSSRAALAY</sequence>
<evidence type="ECO:0000256" key="1">
    <source>
        <dbReference type="SAM" id="MobiDB-lite"/>
    </source>
</evidence>
<reference evidence="2" key="1">
    <citation type="submission" date="2020-11" db="EMBL/GenBank/DDBJ databases">
        <title>Isolation and identification of active actinomycetes.</title>
        <authorList>
            <person name="Yu B."/>
        </authorList>
    </citation>
    <scope>NUCLEOTIDE SEQUENCE</scope>
    <source>
        <strain evidence="2">NEAU-YB345</strain>
    </source>
</reference>
<evidence type="ECO:0000313" key="3">
    <source>
        <dbReference type="Proteomes" id="UP000657385"/>
    </source>
</evidence>
<comment type="caution">
    <text evidence="2">The sequence shown here is derived from an EMBL/GenBank/DDBJ whole genome shotgun (WGS) entry which is preliminary data.</text>
</comment>
<keyword evidence="3" id="KW-1185">Reference proteome</keyword>
<dbReference type="RefSeq" id="WP_196193926.1">
    <property type="nucleotide sequence ID" value="NZ_JADPRT010000004.1"/>
</dbReference>
<accession>A0A931FCS4</accession>
<feature type="region of interest" description="Disordered" evidence="1">
    <location>
        <begin position="82"/>
        <end position="117"/>
    </location>
</feature>
<protein>
    <recommendedName>
        <fullName evidence="4">Transcriptional regulator</fullName>
    </recommendedName>
</protein>
<dbReference type="EMBL" id="JADPRT010000004">
    <property type="protein sequence ID" value="MBF9068778.1"/>
    <property type="molecule type" value="Genomic_DNA"/>
</dbReference>
<feature type="compositionally biased region" description="Low complexity" evidence="1">
    <location>
        <begin position="82"/>
        <end position="112"/>
    </location>
</feature>
<proteinExistence type="predicted"/>
<dbReference type="InterPro" id="IPR011990">
    <property type="entry name" value="TPR-like_helical_dom_sf"/>
</dbReference>
<dbReference type="SUPFAM" id="SSF48452">
    <property type="entry name" value="TPR-like"/>
    <property type="match status" value="1"/>
</dbReference>